<feature type="compositionally biased region" description="Basic and acidic residues" evidence="1">
    <location>
        <begin position="23"/>
        <end position="39"/>
    </location>
</feature>
<dbReference type="EMBL" id="GL439053">
    <property type="protein sequence ID" value="EFN67912.1"/>
    <property type="molecule type" value="Genomic_DNA"/>
</dbReference>
<dbReference type="InParanoid" id="E2AF80"/>
<accession>E2AF80</accession>
<proteinExistence type="predicted"/>
<name>E2AF80_CAMFO</name>
<sequence>ERLCCIRIRGKFKNYNINGHVPTEGKPEEEKNDFYEELE</sequence>
<gene>
    <name evidence="2" type="ORF">EAG_02764</name>
</gene>
<evidence type="ECO:0000256" key="1">
    <source>
        <dbReference type="SAM" id="MobiDB-lite"/>
    </source>
</evidence>
<protein>
    <submittedName>
        <fullName evidence="2">Uncharacterized protein</fullName>
    </submittedName>
</protein>
<dbReference type="Proteomes" id="UP000000311">
    <property type="component" value="Unassembled WGS sequence"/>
</dbReference>
<keyword evidence="3" id="KW-1185">Reference proteome</keyword>
<organism evidence="3">
    <name type="scientific">Camponotus floridanus</name>
    <name type="common">Florida carpenter ant</name>
    <dbReference type="NCBI Taxonomy" id="104421"/>
    <lineage>
        <taxon>Eukaryota</taxon>
        <taxon>Metazoa</taxon>
        <taxon>Ecdysozoa</taxon>
        <taxon>Arthropoda</taxon>
        <taxon>Hexapoda</taxon>
        <taxon>Insecta</taxon>
        <taxon>Pterygota</taxon>
        <taxon>Neoptera</taxon>
        <taxon>Endopterygota</taxon>
        <taxon>Hymenoptera</taxon>
        <taxon>Apocrita</taxon>
        <taxon>Aculeata</taxon>
        <taxon>Formicoidea</taxon>
        <taxon>Formicidae</taxon>
        <taxon>Formicinae</taxon>
        <taxon>Camponotus</taxon>
    </lineage>
</organism>
<evidence type="ECO:0000313" key="3">
    <source>
        <dbReference type="Proteomes" id="UP000000311"/>
    </source>
</evidence>
<feature type="non-terminal residue" evidence="2">
    <location>
        <position position="1"/>
    </location>
</feature>
<evidence type="ECO:0000313" key="2">
    <source>
        <dbReference type="EMBL" id="EFN67912.1"/>
    </source>
</evidence>
<feature type="non-terminal residue" evidence="2">
    <location>
        <position position="39"/>
    </location>
</feature>
<reference evidence="2 3" key="1">
    <citation type="journal article" date="2010" name="Science">
        <title>Genomic comparison of the ants Camponotus floridanus and Harpegnathos saltator.</title>
        <authorList>
            <person name="Bonasio R."/>
            <person name="Zhang G."/>
            <person name="Ye C."/>
            <person name="Mutti N.S."/>
            <person name="Fang X."/>
            <person name="Qin N."/>
            <person name="Donahue G."/>
            <person name="Yang P."/>
            <person name="Li Q."/>
            <person name="Li C."/>
            <person name="Zhang P."/>
            <person name="Huang Z."/>
            <person name="Berger S.L."/>
            <person name="Reinberg D."/>
            <person name="Wang J."/>
            <person name="Liebig J."/>
        </authorList>
    </citation>
    <scope>NUCLEOTIDE SEQUENCE [LARGE SCALE GENOMIC DNA]</scope>
    <source>
        <strain evidence="3">C129</strain>
    </source>
</reference>
<feature type="region of interest" description="Disordered" evidence="1">
    <location>
        <begin position="19"/>
        <end position="39"/>
    </location>
</feature>
<dbReference type="AlphaFoldDB" id="E2AF80"/>